<dbReference type="Proteomes" id="UP000737171">
    <property type="component" value="Unassembled WGS sequence"/>
</dbReference>
<reference evidence="1 2" key="1">
    <citation type="submission" date="2020-05" db="EMBL/GenBank/DDBJ databases">
        <title>Aquincola sp. isolate from soil.</title>
        <authorList>
            <person name="Han J."/>
            <person name="Kim D.-U."/>
        </authorList>
    </citation>
    <scope>NUCLEOTIDE SEQUENCE [LARGE SCALE GENOMIC DNA]</scope>
    <source>
        <strain evidence="1 2">S2</strain>
    </source>
</reference>
<organism evidence="1 2">
    <name type="scientific">Pseudaquabacterium terrae</name>
    <dbReference type="NCBI Taxonomy" id="2732868"/>
    <lineage>
        <taxon>Bacteria</taxon>
        <taxon>Pseudomonadati</taxon>
        <taxon>Pseudomonadota</taxon>
        <taxon>Betaproteobacteria</taxon>
        <taxon>Burkholderiales</taxon>
        <taxon>Sphaerotilaceae</taxon>
        <taxon>Pseudaquabacterium</taxon>
    </lineage>
</organism>
<accession>A0ABX2ELG1</accession>
<name>A0ABX2ELG1_9BURK</name>
<evidence type="ECO:0000313" key="1">
    <source>
        <dbReference type="EMBL" id="NRF69483.1"/>
    </source>
</evidence>
<comment type="caution">
    <text evidence="1">The sequence shown here is derived from an EMBL/GenBank/DDBJ whole genome shotgun (WGS) entry which is preliminary data.</text>
</comment>
<dbReference type="RefSeq" id="WP_173126443.1">
    <property type="nucleotide sequence ID" value="NZ_JABRWJ010000006.1"/>
</dbReference>
<proteinExistence type="predicted"/>
<evidence type="ECO:0000313" key="2">
    <source>
        <dbReference type="Proteomes" id="UP000737171"/>
    </source>
</evidence>
<gene>
    <name evidence="1" type="ORF">HLB44_20995</name>
</gene>
<protein>
    <submittedName>
        <fullName evidence="1">Uncharacterized protein</fullName>
    </submittedName>
</protein>
<dbReference type="EMBL" id="JABRWJ010000006">
    <property type="protein sequence ID" value="NRF69483.1"/>
    <property type="molecule type" value="Genomic_DNA"/>
</dbReference>
<keyword evidence="2" id="KW-1185">Reference proteome</keyword>
<sequence length="52" mass="5527">MSITDPDASVPLGCAALRPAPRVRGRAHGRVTRRASTIAAFLARDSVLAIER</sequence>